<gene>
    <name evidence="1" type="ORF">X777_12207</name>
</gene>
<name>A0A026W0R6_OOCBI</name>
<evidence type="ECO:0000313" key="1">
    <source>
        <dbReference type="EMBL" id="EZA49662.1"/>
    </source>
</evidence>
<dbReference type="EMBL" id="KK107503">
    <property type="protein sequence ID" value="EZA49662.1"/>
    <property type="molecule type" value="Genomic_DNA"/>
</dbReference>
<evidence type="ECO:0000313" key="2">
    <source>
        <dbReference type="Proteomes" id="UP000053097"/>
    </source>
</evidence>
<accession>A0A026W0R6</accession>
<keyword evidence="2" id="KW-1185">Reference proteome</keyword>
<dbReference type="AlphaFoldDB" id="A0A026W0R6"/>
<organism evidence="1 2">
    <name type="scientific">Ooceraea biroi</name>
    <name type="common">Clonal raider ant</name>
    <name type="synonym">Cerapachys biroi</name>
    <dbReference type="NCBI Taxonomy" id="2015173"/>
    <lineage>
        <taxon>Eukaryota</taxon>
        <taxon>Metazoa</taxon>
        <taxon>Ecdysozoa</taxon>
        <taxon>Arthropoda</taxon>
        <taxon>Hexapoda</taxon>
        <taxon>Insecta</taxon>
        <taxon>Pterygota</taxon>
        <taxon>Neoptera</taxon>
        <taxon>Endopterygota</taxon>
        <taxon>Hymenoptera</taxon>
        <taxon>Apocrita</taxon>
        <taxon>Aculeata</taxon>
        <taxon>Formicoidea</taxon>
        <taxon>Formicidae</taxon>
        <taxon>Dorylinae</taxon>
        <taxon>Ooceraea</taxon>
    </lineage>
</organism>
<proteinExistence type="predicted"/>
<reference evidence="1 2" key="1">
    <citation type="journal article" date="2014" name="Curr. Biol.">
        <title>The genome of the clonal raider ant Cerapachys biroi.</title>
        <authorList>
            <person name="Oxley P.R."/>
            <person name="Ji L."/>
            <person name="Fetter-Pruneda I."/>
            <person name="McKenzie S.K."/>
            <person name="Li C."/>
            <person name="Hu H."/>
            <person name="Zhang G."/>
            <person name="Kronauer D.J."/>
        </authorList>
    </citation>
    <scope>NUCLEOTIDE SEQUENCE [LARGE SCALE GENOMIC DNA]</scope>
</reference>
<protein>
    <submittedName>
        <fullName evidence="1">Uncharacterized protein</fullName>
    </submittedName>
</protein>
<sequence length="59" mass="6551">MKIISEQNTAGCLLGRFAAVSLTNSQSNRTPASSIATIKTMIERTRGIENFCCIWFPDR</sequence>
<dbReference type="Proteomes" id="UP000053097">
    <property type="component" value="Unassembled WGS sequence"/>
</dbReference>